<dbReference type="Gene3D" id="3.20.20.60">
    <property type="entry name" value="Phosphoenolpyruvate-binding domains"/>
    <property type="match status" value="1"/>
</dbReference>
<proteinExistence type="inferred from homology"/>
<evidence type="ECO:0000313" key="7">
    <source>
        <dbReference type="Proteomes" id="UP000430021"/>
    </source>
</evidence>
<dbReference type="EMBL" id="WTYB01000001">
    <property type="protein sequence ID" value="MXP37373.1"/>
    <property type="molecule type" value="Genomic_DNA"/>
</dbReference>
<organism evidence="6 7">
    <name type="scientific">Erythrobacter ramosus</name>
    <dbReference type="NCBI Taxonomy" id="35811"/>
    <lineage>
        <taxon>Bacteria</taxon>
        <taxon>Pseudomonadati</taxon>
        <taxon>Pseudomonadota</taxon>
        <taxon>Alphaproteobacteria</taxon>
        <taxon>Sphingomonadales</taxon>
        <taxon>Erythrobacteraceae</taxon>
        <taxon>Erythrobacter/Porphyrobacter group</taxon>
        <taxon>Erythrobacter</taxon>
    </lineage>
</organism>
<accession>A0A6I4UJ82</accession>
<evidence type="ECO:0000256" key="2">
    <source>
        <dbReference type="ARBA" id="ARBA00022723"/>
    </source>
</evidence>
<reference evidence="6 7" key="1">
    <citation type="submission" date="2019-12" db="EMBL/GenBank/DDBJ databases">
        <title>Genomic-based taxomic classification of the family Erythrobacteraceae.</title>
        <authorList>
            <person name="Xu L."/>
        </authorList>
    </citation>
    <scope>NUCLEOTIDE SEQUENCE [LARGE SCALE GENOMIC DNA]</scope>
    <source>
        <strain evidence="6 7">JCM 10282</strain>
    </source>
</reference>
<sequence length="256" mass="26169">MSDFKTRLASGAPLLGTFVKTPHPHVVEVLAGTGLDCLCLDAEHAPFDRRDLDAGIMAARAGGMPVLVRPASSAAHEILNALDCGADGVLVPHVRSAAEAEAVAASVHYGPGGGPARRGYAGSSRAAGYGTRAIPDHLDASAATSVVIAQIEDLEALDEIDAIAAVPGIDALFIGRIDLTIALGCASPDDPKVIAAVERILAACRTAGRACGMFTPRPVDVPHWQAQGASLFLLGSDHGFLREGAANLARAAGFAQ</sequence>
<evidence type="ECO:0000259" key="4">
    <source>
        <dbReference type="Pfam" id="PF03328"/>
    </source>
</evidence>
<dbReference type="Pfam" id="PF03328">
    <property type="entry name" value="HpcH_HpaI"/>
    <property type="match status" value="1"/>
</dbReference>
<dbReference type="Proteomes" id="UP000430021">
    <property type="component" value="Unassembled WGS sequence"/>
</dbReference>
<reference evidence="5 8" key="2">
    <citation type="submission" date="2020-08" db="EMBL/GenBank/DDBJ databases">
        <title>Genomic Encyclopedia of Type Strains, Phase IV (KMG-IV): sequencing the most valuable type-strain genomes for metagenomic binning, comparative biology and taxonomic classification.</title>
        <authorList>
            <person name="Goeker M."/>
        </authorList>
    </citation>
    <scope>NUCLEOTIDE SEQUENCE [LARGE SCALE GENOMIC DNA]</scope>
    <source>
        <strain evidence="5 8">DSM 8510</strain>
    </source>
</reference>
<dbReference type="InterPro" id="IPR005000">
    <property type="entry name" value="Aldolase/citrate-lyase_domain"/>
</dbReference>
<evidence type="ECO:0000313" key="5">
    <source>
        <dbReference type="EMBL" id="MBB3774987.1"/>
    </source>
</evidence>
<dbReference type="OrthoDB" id="9802624at2"/>
<dbReference type="InterPro" id="IPR015813">
    <property type="entry name" value="Pyrv/PenolPyrv_kinase-like_dom"/>
</dbReference>
<evidence type="ECO:0000256" key="3">
    <source>
        <dbReference type="ARBA" id="ARBA00023239"/>
    </source>
</evidence>
<keyword evidence="8" id="KW-1185">Reference proteome</keyword>
<keyword evidence="3" id="KW-0456">Lyase</keyword>
<dbReference type="EMBL" id="JACICE010000001">
    <property type="protein sequence ID" value="MBB3774987.1"/>
    <property type="molecule type" value="Genomic_DNA"/>
</dbReference>
<name>A0A6I4UJ82_9SPHN</name>
<comment type="caution">
    <text evidence="6">The sequence shown here is derived from an EMBL/GenBank/DDBJ whole genome shotgun (WGS) entry which is preliminary data.</text>
</comment>
<comment type="similarity">
    <text evidence="1">Belongs to the HpcH/HpaI aldolase family.</text>
</comment>
<evidence type="ECO:0000256" key="1">
    <source>
        <dbReference type="ARBA" id="ARBA00005568"/>
    </source>
</evidence>
<feature type="domain" description="HpcH/HpaI aldolase/citrate lyase" evidence="4">
    <location>
        <begin position="16"/>
        <end position="240"/>
    </location>
</feature>
<gene>
    <name evidence="5" type="ORF">FHS52_000930</name>
    <name evidence="6" type="ORF">GRI59_01940</name>
</gene>
<dbReference type="SUPFAM" id="SSF51621">
    <property type="entry name" value="Phosphoenolpyruvate/pyruvate domain"/>
    <property type="match status" value="1"/>
</dbReference>
<dbReference type="InterPro" id="IPR040442">
    <property type="entry name" value="Pyrv_kinase-like_dom_sf"/>
</dbReference>
<dbReference type="AlphaFoldDB" id="A0A6I4UJ82"/>
<dbReference type="Proteomes" id="UP000548685">
    <property type="component" value="Unassembled WGS sequence"/>
</dbReference>
<dbReference type="InterPro" id="IPR050251">
    <property type="entry name" value="HpcH-HpaI_aldolase"/>
</dbReference>
<dbReference type="GO" id="GO:0005737">
    <property type="term" value="C:cytoplasm"/>
    <property type="evidence" value="ECO:0007669"/>
    <property type="project" value="TreeGrafter"/>
</dbReference>
<dbReference type="GO" id="GO:0046872">
    <property type="term" value="F:metal ion binding"/>
    <property type="evidence" value="ECO:0007669"/>
    <property type="project" value="UniProtKB-KW"/>
</dbReference>
<evidence type="ECO:0000313" key="6">
    <source>
        <dbReference type="EMBL" id="MXP37373.1"/>
    </source>
</evidence>
<evidence type="ECO:0000313" key="8">
    <source>
        <dbReference type="Proteomes" id="UP000548685"/>
    </source>
</evidence>
<dbReference type="PANTHER" id="PTHR30502">
    <property type="entry name" value="2-KETO-3-DEOXY-L-RHAMNONATE ALDOLASE"/>
    <property type="match status" value="1"/>
</dbReference>
<protein>
    <submittedName>
        <fullName evidence="5 6">Aldolase</fullName>
    </submittedName>
</protein>
<dbReference type="RefSeq" id="WP_160759514.1">
    <property type="nucleotide sequence ID" value="NZ_BAAADZ010000002.1"/>
</dbReference>
<dbReference type="GO" id="GO:0016832">
    <property type="term" value="F:aldehyde-lyase activity"/>
    <property type="evidence" value="ECO:0007669"/>
    <property type="project" value="TreeGrafter"/>
</dbReference>
<keyword evidence="2" id="KW-0479">Metal-binding</keyword>
<dbReference type="PANTHER" id="PTHR30502:SF0">
    <property type="entry name" value="PHOSPHOENOLPYRUVATE CARBOXYLASE FAMILY PROTEIN"/>
    <property type="match status" value="1"/>
</dbReference>